<evidence type="ECO:0000259" key="4">
    <source>
        <dbReference type="PROSITE" id="PS01124"/>
    </source>
</evidence>
<evidence type="ECO:0000313" key="5">
    <source>
        <dbReference type="EMBL" id="GAA4882856.1"/>
    </source>
</evidence>
<name>A0ABP9EQ48_9ACTN</name>
<reference evidence="6" key="1">
    <citation type="journal article" date="2019" name="Int. J. Syst. Evol. Microbiol.">
        <title>The Global Catalogue of Microorganisms (GCM) 10K type strain sequencing project: providing services to taxonomists for standard genome sequencing and annotation.</title>
        <authorList>
            <consortium name="The Broad Institute Genomics Platform"/>
            <consortium name="The Broad Institute Genome Sequencing Center for Infectious Disease"/>
            <person name="Wu L."/>
            <person name="Ma J."/>
        </authorList>
    </citation>
    <scope>NUCLEOTIDE SEQUENCE [LARGE SCALE GENOMIC DNA]</scope>
    <source>
        <strain evidence="6">JCM 13006</strain>
    </source>
</reference>
<keyword evidence="1" id="KW-0805">Transcription regulation</keyword>
<dbReference type="Proteomes" id="UP001501752">
    <property type="component" value="Unassembled WGS sequence"/>
</dbReference>
<keyword evidence="2" id="KW-0238">DNA-binding</keyword>
<evidence type="ECO:0000256" key="1">
    <source>
        <dbReference type="ARBA" id="ARBA00023015"/>
    </source>
</evidence>
<accession>A0ABP9EQ48</accession>
<keyword evidence="6" id="KW-1185">Reference proteome</keyword>
<dbReference type="InterPro" id="IPR032687">
    <property type="entry name" value="AraC-type_N"/>
</dbReference>
<dbReference type="EMBL" id="BAABIS010000001">
    <property type="protein sequence ID" value="GAA4882856.1"/>
    <property type="molecule type" value="Genomic_DNA"/>
</dbReference>
<keyword evidence="3" id="KW-0804">Transcription</keyword>
<proteinExistence type="predicted"/>
<dbReference type="InterPro" id="IPR018060">
    <property type="entry name" value="HTH_AraC"/>
</dbReference>
<protein>
    <submittedName>
        <fullName evidence="5">AraC family transcriptional regulator</fullName>
    </submittedName>
</protein>
<dbReference type="PANTHER" id="PTHR47894:SF4">
    <property type="entry name" value="HTH-TYPE TRANSCRIPTIONAL REGULATOR GADX"/>
    <property type="match status" value="1"/>
</dbReference>
<dbReference type="Gene3D" id="1.10.10.60">
    <property type="entry name" value="Homeodomain-like"/>
    <property type="match status" value="1"/>
</dbReference>
<dbReference type="InterPro" id="IPR009057">
    <property type="entry name" value="Homeodomain-like_sf"/>
</dbReference>
<evidence type="ECO:0000313" key="6">
    <source>
        <dbReference type="Proteomes" id="UP001501752"/>
    </source>
</evidence>
<evidence type="ECO:0000256" key="3">
    <source>
        <dbReference type="ARBA" id="ARBA00023163"/>
    </source>
</evidence>
<dbReference type="PANTHER" id="PTHR47894">
    <property type="entry name" value="HTH-TYPE TRANSCRIPTIONAL REGULATOR GADX"/>
    <property type="match status" value="1"/>
</dbReference>
<dbReference type="PROSITE" id="PS01124">
    <property type="entry name" value="HTH_ARAC_FAMILY_2"/>
    <property type="match status" value="1"/>
</dbReference>
<dbReference type="Pfam" id="PF12625">
    <property type="entry name" value="Arabinose_bd"/>
    <property type="match status" value="1"/>
</dbReference>
<sequence>MGSLILATNLDGYGELVRELGADPGPLLARFGIRPGIELVEDAFVPFAPFARLLDVTAEELHCPDLGLRLSAWQGLRILGPVAVIARNCDTVLGAFVEIARYLHLHSPALRLSVAGPADPGHRPGSTTFHFAVEEPGLRYPAQAHELSLANGYRIGRLLAGADLRARRVAFRHARLGPAAAYEELFGAPVHFEQDWCGIEMADADAARTIDNADPATRRIVERYLETAVPFGTELAPRVADLTRRLLPTGTCGADAVAGHLGLHPRTLQRRLADEGTTFAAILDHERQQQAARLLANPGLRLSQIAGLLGYTEQSTFNRSFRRWHGTTPRAHRARG</sequence>
<dbReference type="SUPFAM" id="SSF46689">
    <property type="entry name" value="Homeodomain-like"/>
    <property type="match status" value="1"/>
</dbReference>
<organism evidence="5 6">
    <name type="scientific">Kitasatospora terrestris</name>
    <dbReference type="NCBI Taxonomy" id="258051"/>
    <lineage>
        <taxon>Bacteria</taxon>
        <taxon>Bacillati</taxon>
        <taxon>Actinomycetota</taxon>
        <taxon>Actinomycetes</taxon>
        <taxon>Kitasatosporales</taxon>
        <taxon>Streptomycetaceae</taxon>
        <taxon>Kitasatospora</taxon>
    </lineage>
</organism>
<comment type="caution">
    <text evidence="5">The sequence shown here is derived from an EMBL/GenBank/DDBJ whole genome shotgun (WGS) entry which is preliminary data.</text>
</comment>
<dbReference type="RefSeq" id="WP_345701317.1">
    <property type="nucleotide sequence ID" value="NZ_BAABIS010000001.1"/>
</dbReference>
<gene>
    <name evidence="5" type="ORF">GCM10023235_74190</name>
</gene>
<dbReference type="SMART" id="SM00342">
    <property type="entry name" value="HTH_ARAC"/>
    <property type="match status" value="1"/>
</dbReference>
<dbReference type="Pfam" id="PF12833">
    <property type="entry name" value="HTH_18"/>
    <property type="match status" value="1"/>
</dbReference>
<evidence type="ECO:0000256" key="2">
    <source>
        <dbReference type="ARBA" id="ARBA00023125"/>
    </source>
</evidence>
<feature type="domain" description="HTH araC/xylS-type" evidence="4">
    <location>
        <begin position="237"/>
        <end position="335"/>
    </location>
</feature>